<dbReference type="STRING" id="1590841.A0A2R6P3C0"/>
<feature type="region of interest" description="Disordered" evidence="1">
    <location>
        <begin position="1"/>
        <end position="66"/>
    </location>
</feature>
<reference evidence="3" key="2">
    <citation type="journal article" date="2018" name="BMC Genomics">
        <title>A manually annotated Actinidia chinensis var. chinensis (kiwifruit) genome highlights the challenges associated with draft genomes and gene prediction in plants.</title>
        <authorList>
            <person name="Pilkington S.M."/>
            <person name="Crowhurst R."/>
            <person name="Hilario E."/>
            <person name="Nardozza S."/>
            <person name="Fraser L."/>
            <person name="Peng Y."/>
            <person name="Gunaseelan K."/>
            <person name="Simpson R."/>
            <person name="Tahir J."/>
            <person name="Deroles S.C."/>
            <person name="Templeton K."/>
            <person name="Luo Z."/>
            <person name="Davy M."/>
            <person name="Cheng C."/>
            <person name="McNeilage M."/>
            <person name="Scaglione D."/>
            <person name="Liu Y."/>
            <person name="Zhang Q."/>
            <person name="Datson P."/>
            <person name="De Silva N."/>
            <person name="Gardiner S.E."/>
            <person name="Bassett H."/>
            <person name="Chagne D."/>
            <person name="McCallum J."/>
            <person name="Dzierzon H."/>
            <person name="Deng C."/>
            <person name="Wang Y.Y."/>
            <person name="Barron L."/>
            <person name="Manako K."/>
            <person name="Bowen J."/>
            <person name="Foster T.M."/>
            <person name="Erridge Z.A."/>
            <person name="Tiffin H."/>
            <person name="Waite C.N."/>
            <person name="Davies K.M."/>
            <person name="Grierson E.P."/>
            <person name="Laing W.A."/>
            <person name="Kirk R."/>
            <person name="Chen X."/>
            <person name="Wood M."/>
            <person name="Montefiori M."/>
            <person name="Brummell D.A."/>
            <person name="Schwinn K.E."/>
            <person name="Catanach A."/>
            <person name="Fullerton C."/>
            <person name="Li D."/>
            <person name="Meiyalaghan S."/>
            <person name="Nieuwenhuizen N."/>
            <person name="Read N."/>
            <person name="Prakash R."/>
            <person name="Hunter D."/>
            <person name="Zhang H."/>
            <person name="McKenzie M."/>
            <person name="Knabel M."/>
            <person name="Harris A."/>
            <person name="Allan A.C."/>
            <person name="Gleave A."/>
            <person name="Chen A."/>
            <person name="Janssen B.J."/>
            <person name="Plunkett B."/>
            <person name="Ampomah-Dwamena C."/>
            <person name="Voogd C."/>
            <person name="Leif D."/>
            <person name="Lafferty D."/>
            <person name="Souleyre E.J.F."/>
            <person name="Varkonyi-Gasic E."/>
            <person name="Gambi F."/>
            <person name="Hanley J."/>
            <person name="Yao J.L."/>
            <person name="Cheung J."/>
            <person name="David K.M."/>
            <person name="Warren B."/>
            <person name="Marsh K."/>
            <person name="Snowden K.C."/>
            <person name="Lin-Wang K."/>
            <person name="Brian L."/>
            <person name="Martinez-Sanchez M."/>
            <person name="Wang M."/>
            <person name="Ileperuma N."/>
            <person name="Macnee N."/>
            <person name="Campin R."/>
            <person name="McAtee P."/>
            <person name="Drummond R.S.M."/>
            <person name="Espley R.V."/>
            <person name="Ireland H.S."/>
            <person name="Wu R."/>
            <person name="Atkinson R.G."/>
            <person name="Karunairetnam S."/>
            <person name="Bulley S."/>
            <person name="Chunkath S."/>
            <person name="Hanley Z."/>
            <person name="Storey R."/>
            <person name="Thrimawithana A.H."/>
            <person name="Thomson S."/>
            <person name="David C."/>
            <person name="Testolin R."/>
            <person name="Huang H."/>
            <person name="Hellens R.P."/>
            <person name="Schaffer R.J."/>
        </authorList>
    </citation>
    <scope>NUCLEOTIDE SEQUENCE [LARGE SCALE GENOMIC DNA]</scope>
    <source>
        <strain evidence="3">cv. Red5</strain>
    </source>
</reference>
<evidence type="ECO:0000256" key="1">
    <source>
        <dbReference type="SAM" id="MobiDB-lite"/>
    </source>
</evidence>
<evidence type="ECO:0000313" key="3">
    <source>
        <dbReference type="Proteomes" id="UP000241394"/>
    </source>
</evidence>
<organism evidence="2 3">
    <name type="scientific">Actinidia chinensis var. chinensis</name>
    <name type="common">Chinese soft-hair kiwi</name>
    <dbReference type="NCBI Taxonomy" id="1590841"/>
    <lineage>
        <taxon>Eukaryota</taxon>
        <taxon>Viridiplantae</taxon>
        <taxon>Streptophyta</taxon>
        <taxon>Embryophyta</taxon>
        <taxon>Tracheophyta</taxon>
        <taxon>Spermatophyta</taxon>
        <taxon>Magnoliopsida</taxon>
        <taxon>eudicotyledons</taxon>
        <taxon>Gunneridae</taxon>
        <taxon>Pentapetalae</taxon>
        <taxon>asterids</taxon>
        <taxon>Ericales</taxon>
        <taxon>Actinidiaceae</taxon>
        <taxon>Actinidia</taxon>
    </lineage>
</organism>
<proteinExistence type="predicted"/>
<dbReference type="Gramene" id="PSR84784">
    <property type="protein sequence ID" value="PSR84784"/>
    <property type="gene ID" value="CEY00_Acc32764"/>
</dbReference>
<evidence type="ECO:0000313" key="2">
    <source>
        <dbReference type="EMBL" id="PSR84784.1"/>
    </source>
</evidence>
<feature type="compositionally biased region" description="Basic and acidic residues" evidence="1">
    <location>
        <begin position="35"/>
        <end position="48"/>
    </location>
</feature>
<gene>
    <name evidence="2" type="ORF">CEY00_Acc32764</name>
</gene>
<dbReference type="EMBL" id="NKQK01000029">
    <property type="protein sequence ID" value="PSR84784.1"/>
    <property type="molecule type" value="Genomic_DNA"/>
</dbReference>
<dbReference type="OrthoDB" id="1929779at2759"/>
<sequence>MRSTLRQGSSSASSSVDLGSARQTETRVQRQLSGRKSDIETYRYDANTKHQRTGSSLSGTSSHAFPGLGLATSTHEEKMEVGVSHVESEVVNETDAATQEQLLVLECAGVADTCIEVEFNKRHGTMTASTSELSTHPTNTDLRDSSVASFSNLEDSASYGNGDLQNDVRCISDQEASAVTPKPSTMEDDTVLNSILDSVDVVDAPTQSSQNIISEIEIENGSSSSPSSQSDVSTDLESTIDELPEPSIANISDKNPAASVAKPDILNHSDDILEESPVTAEGHGRTKSRSLTLDEAADTILFCSSIVHSLAYEAATIAMEKENLVPVEGLRPMVTILGNSNSNIKDGRGRTTGKRASKLRKLRQMRVETDTKTPSGNIDSDKKVEASTTHIVGIPNKDDSLKPPKLESKCNCTVM</sequence>
<feature type="compositionally biased region" description="Polar residues" evidence="1">
    <location>
        <begin position="53"/>
        <end position="63"/>
    </location>
</feature>
<feature type="region of interest" description="Disordered" evidence="1">
    <location>
        <begin position="216"/>
        <end position="237"/>
    </location>
</feature>
<protein>
    <submittedName>
        <fullName evidence="2">Cordon-bleu protein-like</fullName>
    </submittedName>
</protein>
<dbReference type="InParanoid" id="A0A2R6P3C0"/>
<accession>A0A2R6P3C0</accession>
<reference evidence="2 3" key="1">
    <citation type="submission" date="2017-07" db="EMBL/GenBank/DDBJ databases">
        <title>An improved, manually edited Actinidia chinensis var. chinensis (kiwifruit) genome highlights the challenges associated with draft genomes and gene prediction in plants.</title>
        <authorList>
            <person name="Pilkington S."/>
            <person name="Crowhurst R."/>
            <person name="Hilario E."/>
            <person name="Nardozza S."/>
            <person name="Fraser L."/>
            <person name="Peng Y."/>
            <person name="Gunaseelan K."/>
            <person name="Simpson R."/>
            <person name="Tahir J."/>
            <person name="Deroles S."/>
            <person name="Templeton K."/>
            <person name="Luo Z."/>
            <person name="Davy M."/>
            <person name="Cheng C."/>
            <person name="Mcneilage M."/>
            <person name="Scaglione D."/>
            <person name="Liu Y."/>
            <person name="Zhang Q."/>
            <person name="Datson P."/>
            <person name="De Silva N."/>
            <person name="Gardiner S."/>
            <person name="Bassett H."/>
            <person name="Chagne D."/>
            <person name="Mccallum J."/>
            <person name="Dzierzon H."/>
            <person name="Deng C."/>
            <person name="Wang Y.-Y."/>
            <person name="Barron N."/>
            <person name="Manako K."/>
            <person name="Bowen J."/>
            <person name="Foster T."/>
            <person name="Erridge Z."/>
            <person name="Tiffin H."/>
            <person name="Waite C."/>
            <person name="Davies K."/>
            <person name="Grierson E."/>
            <person name="Laing W."/>
            <person name="Kirk R."/>
            <person name="Chen X."/>
            <person name="Wood M."/>
            <person name="Montefiori M."/>
            <person name="Brummell D."/>
            <person name="Schwinn K."/>
            <person name="Catanach A."/>
            <person name="Fullerton C."/>
            <person name="Li D."/>
            <person name="Meiyalaghan S."/>
            <person name="Nieuwenhuizen N."/>
            <person name="Read N."/>
            <person name="Prakash R."/>
            <person name="Hunter D."/>
            <person name="Zhang H."/>
            <person name="Mckenzie M."/>
            <person name="Knabel M."/>
            <person name="Harris A."/>
            <person name="Allan A."/>
            <person name="Chen A."/>
            <person name="Janssen B."/>
            <person name="Plunkett B."/>
            <person name="Dwamena C."/>
            <person name="Voogd C."/>
            <person name="Leif D."/>
            <person name="Lafferty D."/>
            <person name="Souleyre E."/>
            <person name="Varkonyi-Gasic E."/>
            <person name="Gambi F."/>
            <person name="Hanley J."/>
            <person name="Yao J.-L."/>
            <person name="Cheung J."/>
            <person name="David K."/>
            <person name="Warren B."/>
            <person name="Marsh K."/>
            <person name="Snowden K."/>
            <person name="Lin-Wang K."/>
            <person name="Brian L."/>
            <person name="Martinez-Sanchez M."/>
            <person name="Wang M."/>
            <person name="Ileperuma N."/>
            <person name="Macnee N."/>
            <person name="Campin R."/>
            <person name="Mcatee P."/>
            <person name="Drummond R."/>
            <person name="Espley R."/>
            <person name="Ireland H."/>
            <person name="Wu R."/>
            <person name="Atkinson R."/>
            <person name="Karunairetnam S."/>
            <person name="Bulley S."/>
            <person name="Chunkath S."/>
            <person name="Hanley Z."/>
            <person name="Storey R."/>
            <person name="Thrimawithana A."/>
            <person name="Thomson S."/>
            <person name="David C."/>
            <person name="Testolin R."/>
        </authorList>
    </citation>
    <scope>NUCLEOTIDE SEQUENCE [LARGE SCALE GENOMIC DNA]</scope>
    <source>
        <strain evidence="3">cv. Red5</strain>
        <tissue evidence="2">Young leaf</tissue>
    </source>
</reference>
<dbReference type="Proteomes" id="UP000241394">
    <property type="component" value="Chromosome LG29"/>
</dbReference>
<comment type="caution">
    <text evidence="2">The sequence shown here is derived from an EMBL/GenBank/DDBJ whole genome shotgun (WGS) entry which is preliminary data.</text>
</comment>
<keyword evidence="3" id="KW-1185">Reference proteome</keyword>
<dbReference type="AlphaFoldDB" id="A0A2R6P3C0"/>
<feature type="compositionally biased region" description="Low complexity" evidence="1">
    <location>
        <begin position="216"/>
        <end position="230"/>
    </location>
</feature>
<name>A0A2R6P3C0_ACTCC</name>